<reference evidence="3" key="1">
    <citation type="submission" date="2016-06" db="EMBL/GenBank/DDBJ databases">
        <title>Parallel loss of symbiosis genes in relatives of nitrogen-fixing non-legume Parasponia.</title>
        <authorList>
            <person name="Van Velzen R."/>
            <person name="Holmer R."/>
            <person name="Bu F."/>
            <person name="Rutten L."/>
            <person name="Van Zeijl A."/>
            <person name="Liu W."/>
            <person name="Santuari L."/>
            <person name="Cao Q."/>
            <person name="Sharma T."/>
            <person name="Shen D."/>
            <person name="Roswanjaya Y."/>
            <person name="Wardhani T."/>
            <person name="Kalhor M.S."/>
            <person name="Jansen J."/>
            <person name="Van den Hoogen J."/>
            <person name="Gungor B."/>
            <person name="Hartog M."/>
            <person name="Hontelez J."/>
            <person name="Verver J."/>
            <person name="Yang W.-C."/>
            <person name="Schijlen E."/>
            <person name="Repin R."/>
            <person name="Schilthuizen M."/>
            <person name="Schranz E."/>
            <person name="Heidstra R."/>
            <person name="Miyata K."/>
            <person name="Fedorova E."/>
            <person name="Kohlen W."/>
            <person name="Bisseling T."/>
            <person name="Smit S."/>
            <person name="Geurts R."/>
        </authorList>
    </citation>
    <scope>NUCLEOTIDE SEQUENCE [LARGE SCALE GENOMIC DNA]</scope>
    <source>
        <strain evidence="3">cv. WU1-14</strain>
    </source>
</reference>
<gene>
    <name evidence="2" type="ORF">PanWU01x14_241460</name>
</gene>
<dbReference type="Proteomes" id="UP000237105">
    <property type="component" value="Unassembled WGS sequence"/>
</dbReference>
<sequence length="52" mass="6010">TEQIYPTPNSPDKPTPSESGKRVHISCPKVRVFTRPRLRLVRFDYFVHLSVG</sequence>
<evidence type="ECO:0000313" key="3">
    <source>
        <dbReference type="Proteomes" id="UP000237105"/>
    </source>
</evidence>
<feature type="non-terminal residue" evidence="2">
    <location>
        <position position="52"/>
    </location>
</feature>
<dbReference type="AlphaFoldDB" id="A0A2P5BGD3"/>
<keyword evidence="3" id="KW-1185">Reference proteome</keyword>
<feature type="non-terminal residue" evidence="2">
    <location>
        <position position="1"/>
    </location>
</feature>
<dbReference type="EMBL" id="JXTB01000287">
    <property type="protein sequence ID" value="PON47836.1"/>
    <property type="molecule type" value="Genomic_DNA"/>
</dbReference>
<accession>A0A2P5BGD3</accession>
<feature type="region of interest" description="Disordered" evidence="1">
    <location>
        <begin position="1"/>
        <end position="22"/>
    </location>
</feature>
<protein>
    <submittedName>
        <fullName evidence="2">Uncharacterized protein</fullName>
    </submittedName>
</protein>
<comment type="caution">
    <text evidence="2">The sequence shown here is derived from an EMBL/GenBank/DDBJ whole genome shotgun (WGS) entry which is preliminary data.</text>
</comment>
<evidence type="ECO:0000313" key="2">
    <source>
        <dbReference type="EMBL" id="PON47836.1"/>
    </source>
</evidence>
<organism evidence="2 3">
    <name type="scientific">Parasponia andersonii</name>
    <name type="common">Sponia andersonii</name>
    <dbReference type="NCBI Taxonomy" id="3476"/>
    <lineage>
        <taxon>Eukaryota</taxon>
        <taxon>Viridiplantae</taxon>
        <taxon>Streptophyta</taxon>
        <taxon>Embryophyta</taxon>
        <taxon>Tracheophyta</taxon>
        <taxon>Spermatophyta</taxon>
        <taxon>Magnoliopsida</taxon>
        <taxon>eudicotyledons</taxon>
        <taxon>Gunneridae</taxon>
        <taxon>Pentapetalae</taxon>
        <taxon>rosids</taxon>
        <taxon>fabids</taxon>
        <taxon>Rosales</taxon>
        <taxon>Cannabaceae</taxon>
        <taxon>Parasponia</taxon>
    </lineage>
</organism>
<evidence type="ECO:0000256" key="1">
    <source>
        <dbReference type="SAM" id="MobiDB-lite"/>
    </source>
</evidence>
<name>A0A2P5BGD3_PARAD</name>
<proteinExistence type="predicted"/>